<comment type="catalytic activity">
    <reaction evidence="12">
        <text>2,5-diamino-6-(1-D-ribitylamino)pyrimidin-4(3H)-one 5'-phosphate + NADP(+) = 2,5-diamino-6-(1-D-ribosylamino)pyrimidin-4(3H)-one 5'-phosphate + NADPH + H(+)</text>
        <dbReference type="Rhea" id="RHEA:27278"/>
        <dbReference type="ChEBI" id="CHEBI:15378"/>
        <dbReference type="ChEBI" id="CHEBI:57783"/>
        <dbReference type="ChEBI" id="CHEBI:58349"/>
        <dbReference type="ChEBI" id="CHEBI:58890"/>
        <dbReference type="ChEBI" id="CHEBI:59545"/>
        <dbReference type="EC" id="1.1.1.302"/>
    </reaction>
</comment>
<protein>
    <recommendedName>
        <fullName evidence="5">2,5-diamino-6-ribosylamino-4(3H)-pyrimidinone 5'-phosphate reductase</fullName>
        <ecNumber evidence="4">1.1.1.302</ecNumber>
    </recommendedName>
    <alternativeName>
        <fullName evidence="10">2,5-diamino-6-(5-phospho-D-ribosylamino)pyrimidin-4(3H)-one reductase</fullName>
    </alternativeName>
    <alternativeName>
        <fullName evidence="9">2,5-diamino-6-ribitylamino-4(3H)-pyrimidinone 5'-phosphate synthase</fullName>
    </alternativeName>
</protein>
<feature type="region of interest" description="Disordered" evidence="13">
    <location>
        <begin position="1"/>
        <end position="48"/>
    </location>
</feature>
<dbReference type="Pfam" id="PF01872">
    <property type="entry name" value="RibD_C"/>
    <property type="match status" value="1"/>
</dbReference>
<proteinExistence type="inferred from homology"/>
<dbReference type="GO" id="GO:0009231">
    <property type="term" value="P:riboflavin biosynthetic process"/>
    <property type="evidence" value="ECO:0007669"/>
    <property type="project" value="UniProtKB-KW"/>
</dbReference>
<evidence type="ECO:0000256" key="12">
    <source>
        <dbReference type="ARBA" id="ARBA00049020"/>
    </source>
</evidence>
<dbReference type="InterPro" id="IPR002734">
    <property type="entry name" value="RibDG_C"/>
</dbReference>
<comment type="function">
    <text evidence="1">Catalyzes an early step in riboflavin biosynthesis, the NADPH-dependent reduction of the ribose side chain of 2,5-diamino-6-ribosylamino-4(3H)-pyrimidinone 5'-phosphate, yielding 2,5-diamino-6-ribitylamino-4(3H)-pyrimidinone 5'-phosphate.</text>
</comment>
<keyword evidence="7" id="KW-0521">NADP</keyword>
<organism evidence="15 16">
    <name type="scientific">Candidozyma auris</name>
    <name type="common">Yeast</name>
    <name type="synonym">Candida auris</name>
    <dbReference type="NCBI Taxonomy" id="498019"/>
    <lineage>
        <taxon>Eukaryota</taxon>
        <taxon>Fungi</taxon>
        <taxon>Dikarya</taxon>
        <taxon>Ascomycota</taxon>
        <taxon>Saccharomycotina</taxon>
        <taxon>Pichiomycetes</taxon>
        <taxon>Metschnikowiaceae</taxon>
        <taxon>Candidozyma</taxon>
    </lineage>
</organism>
<dbReference type="VEuPathDB" id="FungiDB:QG37_00137"/>
<evidence type="ECO:0000256" key="6">
    <source>
        <dbReference type="ARBA" id="ARBA00022619"/>
    </source>
</evidence>
<comment type="pathway">
    <text evidence="2">Cofactor biosynthesis; riboflavin biosynthesis.</text>
</comment>
<keyword evidence="6" id="KW-0686">Riboflavin biosynthesis</keyword>
<dbReference type="VEuPathDB" id="FungiDB:CJJ09_000099"/>
<evidence type="ECO:0000259" key="14">
    <source>
        <dbReference type="Pfam" id="PF01872"/>
    </source>
</evidence>
<evidence type="ECO:0000256" key="4">
    <source>
        <dbReference type="ARBA" id="ARBA00012851"/>
    </source>
</evidence>
<evidence type="ECO:0000256" key="11">
    <source>
        <dbReference type="ARBA" id="ARBA00047550"/>
    </source>
</evidence>
<dbReference type="Gene3D" id="3.40.430.10">
    <property type="entry name" value="Dihydrofolate Reductase, subunit A"/>
    <property type="match status" value="1"/>
</dbReference>
<feature type="compositionally biased region" description="Low complexity" evidence="13">
    <location>
        <begin position="34"/>
        <end position="48"/>
    </location>
</feature>
<dbReference type="PANTHER" id="PTHR38011:SF7">
    <property type="entry name" value="2,5-DIAMINO-6-RIBOSYLAMINO-4(3H)-PYRIMIDINONE 5'-PHOSPHATE REDUCTASE"/>
    <property type="match status" value="1"/>
</dbReference>
<evidence type="ECO:0000256" key="7">
    <source>
        <dbReference type="ARBA" id="ARBA00022857"/>
    </source>
</evidence>
<evidence type="ECO:0000256" key="8">
    <source>
        <dbReference type="ARBA" id="ARBA00023002"/>
    </source>
</evidence>
<evidence type="ECO:0000313" key="15">
    <source>
        <dbReference type="EMBL" id="KNE02763.1"/>
    </source>
</evidence>
<dbReference type="Proteomes" id="UP000037122">
    <property type="component" value="Unassembled WGS sequence"/>
</dbReference>
<name>A0A0L0P8Q7_CANAR</name>
<feature type="domain" description="Bacterial bifunctional deaminase-reductase C-terminal" evidence="14">
    <location>
        <begin position="50"/>
        <end position="258"/>
    </location>
</feature>
<feature type="compositionally biased region" description="Polar residues" evidence="13">
    <location>
        <begin position="17"/>
        <end position="28"/>
    </location>
</feature>
<evidence type="ECO:0000256" key="3">
    <source>
        <dbReference type="ARBA" id="ARBA00009723"/>
    </source>
</evidence>
<dbReference type="GO" id="GO:0008703">
    <property type="term" value="F:5-amino-6-(5-phosphoribosylamino)uracil reductase activity"/>
    <property type="evidence" value="ECO:0007669"/>
    <property type="project" value="InterPro"/>
</dbReference>
<reference evidence="16" key="1">
    <citation type="journal article" date="2015" name="BMC Genomics">
        <title>Draft genome of a commonly misdiagnosed multidrug resistant pathogen Candida auris.</title>
        <authorList>
            <person name="Chatterjee S."/>
            <person name="Alampalli S.V."/>
            <person name="Nageshan R.K."/>
            <person name="Chettiar S.T."/>
            <person name="Joshi S."/>
            <person name="Tatu U.S."/>
        </authorList>
    </citation>
    <scope>NUCLEOTIDE SEQUENCE [LARGE SCALE GENOMIC DNA]</scope>
    <source>
        <strain evidence="16">6684</strain>
    </source>
</reference>
<dbReference type="InterPro" id="IPR024072">
    <property type="entry name" value="DHFR-like_dom_sf"/>
</dbReference>
<dbReference type="SUPFAM" id="SSF53597">
    <property type="entry name" value="Dihydrofolate reductase-like"/>
    <property type="match status" value="1"/>
</dbReference>
<dbReference type="PANTHER" id="PTHR38011">
    <property type="entry name" value="DIHYDROFOLATE REDUCTASE FAMILY PROTEIN (AFU_ORTHOLOGUE AFUA_8G06820)"/>
    <property type="match status" value="1"/>
</dbReference>
<evidence type="ECO:0000256" key="1">
    <source>
        <dbReference type="ARBA" id="ARBA00003555"/>
    </source>
</evidence>
<evidence type="ECO:0000256" key="10">
    <source>
        <dbReference type="ARBA" id="ARBA00031630"/>
    </source>
</evidence>
<dbReference type="InterPro" id="IPR050765">
    <property type="entry name" value="Riboflavin_Biosynth_HTPR"/>
</dbReference>
<dbReference type="AlphaFoldDB" id="A0A0L0P8Q7"/>
<accession>A0A0L0P8Q7</accession>
<dbReference type="VEuPathDB" id="FungiDB:B9J08_003941"/>
<evidence type="ECO:0000256" key="9">
    <source>
        <dbReference type="ARBA" id="ARBA00030073"/>
    </source>
</evidence>
<comment type="caution">
    <text evidence="15">The sequence shown here is derived from an EMBL/GenBank/DDBJ whole genome shotgun (WGS) entry which is preliminary data.</text>
</comment>
<dbReference type="VEuPathDB" id="FungiDB:CJI96_0002539"/>
<dbReference type="EMBL" id="LGST01000002">
    <property type="protein sequence ID" value="KNE02763.1"/>
    <property type="molecule type" value="Genomic_DNA"/>
</dbReference>
<sequence>MNLEPSLEPFLEPYLPRQNNNTSSSNADQDSKNQQSSRRPETSTSSPELPFITLTWAQSLDGRIAAAPGTQTKISGPETKVMTHYQRSRHDAILVGAGTATTDDPKLNCRFPEVGAHFIRPVVVDPRHRWRYSSSTARKVYKQGAGLAPFVVVSESVALDPEEVDIMEKDGGQFVPLSLGNDLVANWKLIFGALHRLGISSVMVEGGAFVIESLLALALADSVVITIGSTFLGRDGVAVSPPVSLQLQDVSWWKGRHDSVMAARPKRP</sequence>
<comment type="catalytic activity">
    <reaction evidence="11">
        <text>2,5-diamino-6-(1-D-ribitylamino)pyrimidin-4(3H)-one 5'-phosphate + NAD(+) = 2,5-diamino-6-(1-D-ribosylamino)pyrimidin-4(3H)-one 5'-phosphate + NADH + H(+)</text>
        <dbReference type="Rhea" id="RHEA:27274"/>
        <dbReference type="ChEBI" id="CHEBI:15378"/>
        <dbReference type="ChEBI" id="CHEBI:57540"/>
        <dbReference type="ChEBI" id="CHEBI:57945"/>
        <dbReference type="ChEBI" id="CHEBI:58890"/>
        <dbReference type="ChEBI" id="CHEBI:59545"/>
        <dbReference type="EC" id="1.1.1.302"/>
    </reaction>
</comment>
<comment type="similarity">
    <text evidence="3">Belongs to the HTP reductase family.</text>
</comment>
<evidence type="ECO:0000256" key="5">
    <source>
        <dbReference type="ARBA" id="ARBA00015035"/>
    </source>
</evidence>
<evidence type="ECO:0000256" key="2">
    <source>
        <dbReference type="ARBA" id="ARBA00005104"/>
    </source>
</evidence>
<dbReference type="VEuPathDB" id="FungiDB:CJJ07_000764"/>
<dbReference type="VEuPathDB" id="FungiDB:CJI97_004081"/>
<evidence type="ECO:0000313" key="16">
    <source>
        <dbReference type="Proteomes" id="UP000037122"/>
    </source>
</evidence>
<keyword evidence="8" id="KW-0560">Oxidoreductase</keyword>
<evidence type="ECO:0000256" key="13">
    <source>
        <dbReference type="SAM" id="MobiDB-lite"/>
    </source>
</evidence>
<gene>
    <name evidence="15" type="ORF">QG37_00137</name>
</gene>
<dbReference type="EC" id="1.1.1.302" evidence="4"/>